<gene>
    <name evidence="1" type="ORF">NIIDMKKI_68760</name>
</gene>
<name>A0A7G1ILC2_MYCKA</name>
<keyword evidence="2" id="KW-1185">Reference proteome</keyword>
<sequence length="72" mass="7840">MLLVRGFFGSETIVGRLRTVTDAGYFDVNPVPHHVAGVLQFSLHTPTNVSALMKDNVASEISNEVNALLSVW</sequence>
<protein>
    <submittedName>
        <fullName evidence="1">Uncharacterized protein</fullName>
    </submittedName>
</protein>
<dbReference type="EMBL" id="AP023343">
    <property type="protein sequence ID" value="BCI91670.1"/>
    <property type="molecule type" value="Genomic_DNA"/>
</dbReference>
<evidence type="ECO:0000313" key="2">
    <source>
        <dbReference type="Proteomes" id="UP000516380"/>
    </source>
</evidence>
<proteinExistence type="predicted"/>
<dbReference type="Proteomes" id="UP000516380">
    <property type="component" value="Chromosome"/>
</dbReference>
<organism evidence="1 2">
    <name type="scientific">Mycobacterium kansasii</name>
    <dbReference type="NCBI Taxonomy" id="1768"/>
    <lineage>
        <taxon>Bacteria</taxon>
        <taxon>Bacillati</taxon>
        <taxon>Actinomycetota</taxon>
        <taxon>Actinomycetes</taxon>
        <taxon>Mycobacteriales</taxon>
        <taxon>Mycobacteriaceae</taxon>
        <taxon>Mycobacterium</taxon>
    </lineage>
</organism>
<dbReference type="AlphaFoldDB" id="A0A7G1ILC2"/>
<reference evidence="1 2" key="1">
    <citation type="submission" date="2020-07" db="EMBL/GenBank/DDBJ databases">
        <title>Mycobacterium kansasii (former subtype) with zoonotic potential isolated from diseased indoor pet cat, Japan.</title>
        <authorList>
            <person name="Fukano H."/>
            <person name="Terazono T."/>
            <person name="Hoshino Y."/>
        </authorList>
    </citation>
    <scope>NUCLEOTIDE SEQUENCE [LARGE SCALE GENOMIC DNA]</scope>
    <source>
        <strain evidence="1 2">Kuro-I</strain>
    </source>
</reference>
<evidence type="ECO:0000313" key="1">
    <source>
        <dbReference type="EMBL" id="BCI91670.1"/>
    </source>
</evidence>
<accession>A0A7G1ILC2</accession>